<keyword evidence="1" id="KW-1133">Transmembrane helix</keyword>
<feature type="transmembrane region" description="Helical" evidence="1">
    <location>
        <begin position="126"/>
        <end position="150"/>
    </location>
</feature>
<dbReference type="InParanoid" id="A0A0C3NCK9"/>
<dbReference type="Proteomes" id="UP000054217">
    <property type="component" value="Unassembled WGS sequence"/>
</dbReference>
<accession>A0A0C3NCK9</accession>
<proteinExistence type="predicted"/>
<evidence type="ECO:0000313" key="2">
    <source>
        <dbReference type="EMBL" id="KIN93303.1"/>
    </source>
</evidence>
<dbReference type="EMBL" id="KN832184">
    <property type="protein sequence ID" value="KIN93303.1"/>
    <property type="molecule type" value="Genomic_DNA"/>
</dbReference>
<feature type="transmembrane region" description="Helical" evidence="1">
    <location>
        <begin position="162"/>
        <end position="186"/>
    </location>
</feature>
<evidence type="ECO:0000313" key="3">
    <source>
        <dbReference type="Proteomes" id="UP000054217"/>
    </source>
</evidence>
<keyword evidence="1" id="KW-0472">Membrane</keyword>
<dbReference type="HOGENOM" id="CLU_096572_0_0_1"/>
<keyword evidence="1" id="KW-0812">Transmembrane</keyword>
<protein>
    <submittedName>
        <fullName evidence="2">Uncharacterized protein</fullName>
    </submittedName>
</protein>
<reference evidence="3" key="2">
    <citation type="submission" date="2015-01" db="EMBL/GenBank/DDBJ databases">
        <title>Evolutionary Origins and Diversification of the Mycorrhizal Mutualists.</title>
        <authorList>
            <consortium name="DOE Joint Genome Institute"/>
            <consortium name="Mycorrhizal Genomics Consortium"/>
            <person name="Kohler A."/>
            <person name="Kuo A."/>
            <person name="Nagy L.G."/>
            <person name="Floudas D."/>
            <person name="Copeland A."/>
            <person name="Barry K.W."/>
            <person name="Cichocki N."/>
            <person name="Veneault-Fourrey C."/>
            <person name="LaButti K."/>
            <person name="Lindquist E.A."/>
            <person name="Lipzen A."/>
            <person name="Lundell T."/>
            <person name="Morin E."/>
            <person name="Murat C."/>
            <person name="Riley R."/>
            <person name="Ohm R."/>
            <person name="Sun H."/>
            <person name="Tunlid A."/>
            <person name="Henrissat B."/>
            <person name="Grigoriev I.V."/>
            <person name="Hibbett D.S."/>
            <person name="Martin F."/>
        </authorList>
    </citation>
    <scope>NUCLEOTIDE SEQUENCE [LARGE SCALE GENOMIC DNA]</scope>
    <source>
        <strain evidence="3">Marx 270</strain>
    </source>
</reference>
<organism evidence="2 3">
    <name type="scientific">Pisolithus tinctorius Marx 270</name>
    <dbReference type="NCBI Taxonomy" id="870435"/>
    <lineage>
        <taxon>Eukaryota</taxon>
        <taxon>Fungi</taxon>
        <taxon>Dikarya</taxon>
        <taxon>Basidiomycota</taxon>
        <taxon>Agaricomycotina</taxon>
        <taxon>Agaricomycetes</taxon>
        <taxon>Agaricomycetidae</taxon>
        <taxon>Boletales</taxon>
        <taxon>Sclerodermatineae</taxon>
        <taxon>Pisolithaceae</taxon>
        <taxon>Pisolithus</taxon>
    </lineage>
</organism>
<keyword evidence="3" id="KW-1185">Reference proteome</keyword>
<dbReference type="OrthoDB" id="3006091at2759"/>
<gene>
    <name evidence="2" type="ORF">M404DRAFT_1009041</name>
</gene>
<name>A0A0C3NCK9_PISTI</name>
<feature type="transmembrane region" description="Helical" evidence="1">
    <location>
        <begin position="70"/>
        <end position="88"/>
    </location>
</feature>
<evidence type="ECO:0000256" key="1">
    <source>
        <dbReference type="SAM" id="Phobius"/>
    </source>
</evidence>
<reference evidence="2 3" key="1">
    <citation type="submission" date="2014-04" db="EMBL/GenBank/DDBJ databases">
        <authorList>
            <consortium name="DOE Joint Genome Institute"/>
            <person name="Kuo A."/>
            <person name="Kohler A."/>
            <person name="Costa M.D."/>
            <person name="Nagy L.G."/>
            <person name="Floudas D."/>
            <person name="Copeland A."/>
            <person name="Barry K.W."/>
            <person name="Cichocki N."/>
            <person name="Veneault-Fourrey C."/>
            <person name="LaButti K."/>
            <person name="Lindquist E.A."/>
            <person name="Lipzen A."/>
            <person name="Lundell T."/>
            <person name="Morin E."/>
            <person name="Murat C."/>
            <person name="Sun H."/>
            <person name="Tunlid A."/>
            <person name="Henrissat B."/>
            <person name="Grigoriev I.V."/>
            <person name="Hibbett D.S."/>
            <person name="Martin F."/>
            <person name="Nordberg H.P."/>
            <person name="Cantor M.N."/>
            <person name="Hua S.X."/>
        </authorList>
    </citation>
    <scope>NUCLEOTIDE SEQUENCE [LARGE SCALE GENOMIC DNA]</scope>
    <source>
        <strain evidence="2 3">Marx 270</strain>
    </source>
</reference>
<sequence length="190" mass="20495">MIPVLQQPTASAMPAHFNDSLYPSDEKCGGTHASHCQIDYYNYVDESQAPCRCSQARSHRTCHKARLRKMLGPILLTLLVLGGIILVWCMTDMDLFGAVFGGDGDPLSLVKRQSSSSGSSFTNNKLYLIVIFVGLFLVVIAAIMLSFWCCRGAFENPLCCPCYLCACCGGLACLECIGCGLCAAGLDEAM</sequence>
<dbReference type="AlphaFoldDB" id="A0A0C3NCK9"/>